<name>A0A8I0PYS4_MORMO</name>
<protein>
    <submittedName>
        <fullName evidence="1">Uncharacterized protein</fullName>
    </submittedName>
</protein>
<dbReference type="InterPro" id="IPR053759">
    <property type="entry name" value="CDI_Immunity_Comp"/>
</dbReference>
<proteinExistence type="predicted"/>
<sequence>MSIGLTCFTNLPFVDLQKSLDGWHKQYSDIFPEHYYLSDAGISDHIDIEISNEFGLDPKSYFYMSVNNKYLIISTDKIAALVREELGKDNVVILLNGEDLI</sequence>
<organism evidence="1 2">
    <name type="scientific">Morganella morganii</name>
    <name type="common">Proteus morganii</name>
    <dbReference type="NCBI Taxonomy" id="582"/>
    <lineage>
        <taxon>Bacteria</taxon>
        <taxon>Pseudomonadati</taxon>
        <taxon>Pseudomonadota</taxon>
        <taxon>Gammaproteobacteria</taxon>
        <taxon>Enterobacterales</taxon>
        <taxon>Morganellaceae</taxon>
        <taxon>Morganella</taxon>
    </lineage>
</organism>
<gene>
    <name evidence="1" type="ORF">CYG68_17355</name>
</gene>
<dbReference type="Gene3D" id="3.30.70.2920">
    <property type="match status" value="1"/>
</dbReference>
<dbReference type="Proteomes" id="UP000650477">
    <property type="component" value="Unassembled WGS sequence"/>
</dbReference>
<comment type="caution">
    <text evidence="1">The sequence shown here is derived from an EMBL/GenBank/DDBJ whole genome shotgun (WGS) entry which is preliminary data.</text>
</comment>
<evidence type="ECO:0000313" key="2">
    <source>
        <dbReference type="Proteomes" id="UP000650477"/>
    </source>
</evidence>
<reference evidence="1" key="1">
    <citation type="submission" date="2017-12" db="EMBL/GenBank/DDBJ databases">
        <title>Genome sequencing and analysis.</title>
        <authorList>
            <person name="Huang Y.-T."/>
        </authorList>
    </citation>
    <scope>NUCLEOTIDE SEQUENCE</scope>
    <source>
        <strain evidence="1">VGH116</strain>
    </source>
</reference>
<accession>A0A8I0PYS4</accession>
<dbReference type="RefSeq" id="WP_193830167.1">
    <property type="nucleotide sequence ID" value="NZ_PKLF01000018.1"/>
</dbReference>
<dbReference type="AlphaFoldDB" id="A0A8I0PYS4"/>
<dbReference type="EMBL" id="PKLF01000018">
    <property type="protein sequence ID" value="MBE8614145.1"/>
    <property type="molecule type" value="Genomic_DNA"/>
</dbReference>
<evidence type="ECO:0000313" key="1">
    <source>
        <dbReference type="EMBL" id="MBE8614145.1"/>
    </source>
</evidence>